<dbReference type="EMBL" id="AP014685">
    <property type="protein sequence ID" value="BAR59427.1"/>
    <property type="molecule type" value="Genomic_DNA"/>
</dbReference>
<evidence type="ECO:0000313" key="1">
    <source>
        <dbReference type="EMBL" id="BAR59427.1"/>
    </source>
</evidence>
<organism evidence="1 2">
    <name type="scientific">Bradyrhizobium diazoefficiens</name>
    <dbReference type="NCBI Taxonomy" id="1355477"/>
    <lineage>
        <taxon>Bacteria</taxon>
        <taxon>Pseudomonadati</taxon>
        <taxon>Pseudomonadota</taxon>
        <taxon>Alphaproteobacteria</taxon>
        <taxon>Hyphomicrobiales</taxon>
        <taxon>Nitrobacteraceae</taxon>
        <taxon>Bradyrhizobium</taxon>
    </lineage>
</organism>
<dbReference type="AlphaFoldDB" id="A0A0E4BS59"/>
<reference evidence="1 2" key="1">
    <citation type="submission" date="2014-11" db="EMBL/GenBank/DDBJ databases">
        <title>Symbiosis island explosion on the genome of extra-slow-growing strains of soybean bradyrhizobia with massive insertion sequences.</title>
        <authorList>
            <person name="Iida T."/>
            <person name="Minamisawa K."/>
        </authorList>
    </citation>
    <scope>NUCLEOTIDE SEQUENCE [LARGE SCALE GENOMIC DNA]</scope>
    <source>
        <strain evidence="1 2">NK6</strain>
    </source>
</reference>
<evidence type="ECO:0000313" key="2">
    <source>
        <dbReference type="Proteomes" id="UP000063308"/>
    </source>
</evidence>
<gene>
    <name evidence="1" type="ORF">NK6_6274</name>
</gene>
<proteinExistence type="predicted"/>
<protein>
    <submittedName>
        <fullName evidence="1">Uncharacterized protein</fullName>
    </submittedName>
</protein>
<sequence length="56" mass="6141">MALAKARAHTPRLLLGHAGRRPLPATEFRGNGPWLSPGRQGSLPLNDQAFLMTDDY</sequence>
<dbReference type="Proteomes" id="UP000063308">
    <property type="component" value="Chromosome"/>
</dbReference>
<name>A0A0E4BS59_9BRAD</name>
<accession>A0A0E4BS59</accession>